<dbReference type="AlphaFoldDB" id="A0A932CN87"/>
<dbReference type="InterPro" id="IPR009008">
    <property type="entry name" value="Val/Leu/Ile-tRNA-synth_edit"/>
</dbReference>
<proteinExistence type="inferred from homology"/>
<accession>A0A932CN87</accession>
<protein>
    <recommendedName>
        <fullName evidence="2">isoleucine--tRNA ligase</fullName>
        <ecNumber evidence="2">6.1.1.5</ecNumber>
    </recommendedName>
</protein>
<keyword evidence="4 11" id="KW-0436">Ligase</keyword>
<dbReference type="EMBL" id="JACPRF010000156">
    <property type="protein sequence ID" value="MBI2876227.1"/>
    <property type="molecule type" value="Genomic_DNA"/>
</dbReference>
<dbReference type="InterPro" id="IPR002301">
    <property type="entry name" value="Ile-tRNA-ligase"/>
</dbReference>
<dbReference type="GO" id="GO:0005829">
    <property type="term" value="C:cytosol"/>
    <property type="evidence" value="ECO:0007669"/>
    <property type="project" value="TreeGrafter"/>
</dbReference>
<evidence type="ECO:0000313" key="14">
    <source>
        <dbReference type="Proteomes" id="UP000769766"/>
    </source>
</evidence>
<dbReference type="Pfam" id="PF00133">
    <property type="entry name" value="tRNA-synt_1"/>
    <property type="match status" value="1"/>
</dbReference>
<name>A0A932CN87_UNCTE</name>
<dbReference type="Proteomes" id="UP000769766">
    <property type="component" value="Unassembled WGS sequence"/>
</dbReference>
<evidence type="ECO:0000256" key="1">
    <source>
        <dbReference type="ARBA" id="ARBA00006887"/>
    </source>
</evidence>
<dbReference type="PANTHER" id="PTHR42765:SF1">
    <property type="entry name" value="ISOLEUCINE--TRNA LIGASE, MITOCHONDRIAL"/>
    <property type="match status" value="1"/>
</dbReference>
<dbReference type="InterPro" id="IPR014729">
    <property type="entry name" value="Rossmann-like_a/b/a_fold"/>
</dbReference>
<evidence type="ECO:0000256" key="7">
    <source>
        <dbReference type="ARBA" id="ARBA00022917"/>
    </source>
</evidence>
<feature type="non-terminal residue" evidence="13">
    <location>
        <position position="501"/>
    </location>
</feature>
<evidence type="ECO:0000256" key="2">
    <source>
        <dbReference type="ARBA" id="ARBA00013165"/>
    </source>
</evidence>
<dbReference type="Gene3D" id="3.90.740.10">
    <property type="entry name" value="Valyl/Leucyl/Isoleucyl-tRNA synthetase, editing domain"/>
    <property type="match status" value="1"/>
</dbReference>
<dbReference type="InterPro" id="IPR001412">
    <property type="entry name" value="aa-tRNA-synth_I_CS"/>
</dbReference>
<dbReference type="GO" id="GO:0005524">
    <property type="term" value="F:ATP binding"/>
    <property type="evidence" value="ECO:0007669"/>
    <property type="project" value="UniProtKB-KW"/>
</dbReference>
<dbReference type="InterPro" id="IPR002300">
    <property type="entry name" value="aa-tRNA-synth_Ia"/>
</dbReference>
<evidence type="ECO:0000256" key="5">
    <source>
        <dbReference type="ARBA" id="ARBA00022741"/>
    </source>
</evidence>
<comment type="function">
    <text evidence="9">Catalyzes the attachment of isoleucine to tRNA(Ile). As IleRS can inadvertently accommodate and process structurally similar amino acids such as valine, to avoid such errors it has two additional distinct tRNA(Ile)-dependent editing activities. One activity is designated as 'pretransfer' editing and involves the hydrolysis of activated Val-AMP. The other activity is designated 'posttransfer' editing and involves deacylation of mischarged Val-tRNA(Ile).</text>
</comment>
<dbReference type="GO" id="GO:0004822">
    <property type="term" value="F:isoleucine-tRNA ligase activity"/>
    <property type="evidence" value="ECO:0007669"/>
    <property type="project" value="UniProtKB-EC"/>
</dbReference>
<sequence>MMMKETLNLPRTDFPMKANLPEKEPQILKMWEKEGIYQRIREKFAGQPQYILHDGPPYANGHIHIGHALNKILKDIVVKVKTMEGYDAPYVPGWDCHGLPIEQQVEQIQGISRKSGAEKKEVRRACRQFAEEFVTIQREEFQRLGVFGDWDRPYLTMNYGYQATILRQLGRFMAHGSLYKGMKPVHWCFSCQTALAEAEVDYEEHTSPSIYVRFPLEGEGLGEQFPSLRGLPASVVIWTTTPWTLVANLAVCLHPRYPYVAVRVDGEVWILAQDLLEPTLARLGVKASQILETFPGSALEGLRCHHPFLPRESRLILGEHVTLDQGTGCVHTAPGHGQEDYEIGLTYGLEVYNPVDEEGRFVSAVDHFAGMHVFEANAAVNARLKDQGHLLREETIQHSYPYCWRCHNPIIFRATPQWFVSMEVGGLRDRSLAAIRQVEWVPSWGEERIYGMIQNRPDWCISRQRVWGVPITVFYCTHCSEALVSQEVTEHVAAQVEREGA</sequence>
<dbReference type="Gene3D" id="3.40.50.620">
    <property type="entry name" value="HUPs"/>
    <property type="match status" value="2"/>
</dbReference>
<gene>
    <name evidence="13" type="primary">ileS</name>
    <name evidence="13" type="ORF">HYY20_05035</name>
</gene>
<keyword evidence="5 11" id="KW-0547">Nucleotide-binding</keyword>
<dbReference type="FunFam" id="3.40.50.620:FF:000042">
    <property type="entry name" value="Isoleucine--tRNA ligase"/>
    <property type="match status" value="1"/>
</dbReference>
<comment type="catalytic activity">
    <reaction evidence="10">
        <text>tRNA(Ile) + L-isoleucine + ATP = L-isoleucyl-tRNA(Ile) + AMP + diphosphate</text>
        <dbReference type="Rhea" id="RHEA:11060"/>
        <dbReference type="Rhea" id="RHEA-COMP:9666"/>
        <dbReference type="Rhea" id="RHEA-COMP:9695"/>
        <dbReference type="ChEBI" id="CHEBI:30616"/>
        <dbReference type="ChEBI" id="CHEBI:33019"/>
        <dbReference type="ChEBI" id="CHEBI:58045"/>
        <dbReference type="ChEBI" id="CHEBI:78442"/>
        <dbReference type="ChEBI" id="CHEBI:78528"/>
        <dbReference type="ChEBI" id="CHEBI:456215"/>
        <dbReference type="EC" id="6.1.1.5"/>
    </reaction>
</comment>
<reference evidence="13" key="1">
    <citation type="submission" date="2020-07" db="EMBL/GenBank/DDBJ databases">
        <title>Huge and variable diversity of episymbiotic CPR bacteria and DPANN archaea in groundwater ecosystems.</title>
        <authorList>
            <person name="He C.Y."/>
            <person name="Keren R."/>
            <person name="Whittaker M."/>
            <person name="Farag I.F."/>
            <person name="Doudna J."/>
            <person name="Cate J.H.D."/>
            <person name="Banfield J.F."/>
        </authorList>
    </citation>
    <scope>NUCLEOTIDE SEQUENCE</scope>
    <source>
        <strain evidence="13">NC_groundwater_672_Ag_B-0.1um_62_36</strain>
    </source>
</reference>
<keyword evidence="7 11" id="KW-0648">Protein biosynthesis</keyword>
<organism evidence="13 14">
    <name type="scientific">Tectimicrobiota bacterium</name>
    <dbReference type="NCBI Taxonomy" id="2528274"/>
    <lineage>
        <taxon>Bacteria</taxon>
        <taxon>Pseudomonadati</taxon>
        <taxon>Nitrospinota/Tectimicrobiota group</taxon>
        <taxon>Candidatus Tectimicrobiota</taxon>
    </lineage>
</organism>
<dbReference type="PANTHER" id="PTHR42765">
    <property type="entry name" value="SOLEUCYL-TRNA SYNTHETASE"/>
    <property type="match status" value="1"/>
</dbReference>
<feature type="domain" description="Aminoacyl-tRNA synthetase class Ia" evidence="12">
    <location>
        <begin position="26"/>
        <end position="499"/>
    </location>
</feature>
<dbReference type="GO" id="GO:0006428">
    <property type="term" value="P:isoleucyl-tRNA aminoacylation"/>
    <property type="evidence" value="ECO:0007669"/>
    <property type="project" value="InterPro"/>
</dbReference>
<evidence type="ECO:0000256" key="6">
    <source>
        <dbReference type="ARBA" id="ARBA00022840"/>
    </source>
</evidence>
<keyword evidence="6 11" id="KW-0067">ATP-binding</keyword>
<dbReference type="SUPFAM" id="SSF50677">
    <property type="entry name" value="ValRS/IleRS/LeuRS editing domain"/>
    <property type="match status" value="1"/>
</dbReference>
<dbReference type="PROSITE" id="PS00178">
    <property type="entry name" value="AA_TRNA_LIGASE_I"/>
    <property type="match status" value="1"/>
</dbReference>
<comment type="caution">
    <text evidence="13">The sequence shown here is derived from an EMBL/GenBank/DDBJ whole genome shotgun (WGS) entry which is preliminary data.</text>
</comment>
<evidence type="ECO:0000313" key="13">
    <source>
        <dbReference type="EMBL" id="MBI2876227.1"/>
    </source>
</evidence>
<keyword evidence="8 11" id="KW-0030">Aminoacyl-tRNA synthetase</keyword>
<evidence type="ECO:0000256" key="11">
    <source>
        <dbReference type="RuleBase" id="RU363035"/>
    </source>
</evidence>
<comment type="similarity">
    <text evidence="1">Belongs to the class-I aminoacyl-tRNA synthetase family. IleS type 1 subfamily.</text>
</comment>
<evidence type="ECO:0000256" key="4">
    <source>
        <dbReference type="ARBA" id="ARBA00022598"/>
    </source>
</evidence>
<dbReference type="PRINTS" id="PR00984">
    <property type="entry name" value="TRNASYNTHILE"/>
</dbReference>
<evidence type="ECO:0000256" key="10">
    <source>
        <dbReference type="ARBA" id="ARBA00048359"/>
    </source>
</evidence>
<dbReference type="GO" id="GO:0002161">
    <property type="term" value="F:aminoacyl-tRNA deacylase activity"/>
    <property type="evidence" value="ECO:0007669"/>
    <property type="project" value="InterPro"/>
</dbReference>
<dbReference type="InterPro" id="IPR050081">
    <property type="entry name" value="Ile-tRNA_ligase"/>
</dbReference>
<dbReference type="EC" id="6.1.1.5" evidence="2"/>
<evidence type="ECO:0000256" key="3">
    <source>
        <dbReference type="ARBA" id="ARBA00022490"/>
    </source>
</evidence>
<dbReference type="SUPFAM" id="SSF52374">
    <property type="entry name" value="Nucleotidylyl transferase"/>
    <property type="match status" value="1"/>
</dbReference>
<evidence type="ECO:0000256" key="9">
    <source>
        <dbReference type="ARBA" id="ARBA00025217"/>
    </source>
</evidence>
<evidence type="ECO:0000259" key="12">
    <source>
        <dbReference type="Pfam" id="PF00133"/>
    </source>
</evidence>
<keyword evidence="3" id="KW-0963">Cytoplasm</keyword>
<evidence type="ECO:0000256" key="8">
    <source>
        <dbReference type="ARBA" id="ARBA00023146"/>
    </source>
</evidence>